<keyword evidence="1" id="KW-0732">Signal</keyword>
<feature type="signal peptide" evidence="1">
    <location>
        <begin position="1"/>
        <end position="27"/>
    </location>
</feature>
<dbReference type="PROSITE" id="PS51257">
    <property type="entry name" value="PROKAR_LIPOPROTEIN"/>
    <property type="match status" value="1"/>
</dbReference>
<proteinExistence type="predicted"/>
<reference evidence="2" key="1">
    <citation type="submission" date="2020-04" db="EMBL/GenBank/DDBJ databases">
        <authorList>
            <person name="Zhang T."/>
        </authorList>
    </citation>
    <scope>NUCLEOTIDE SEQUENCE</scope>
    <source>
        <strain evidence="2">HKST-UBA02</strain>
    </source>
</reference>
<feature type="chain" id="PRO_5037936271" description="DUF1795 domain-containing protein" evidence="1">
    <location>
        <begin position="28"/>
        <end position="185"/>
    </location>
</feature>
<reference evidence="2" key="2">
    <citation type="journal article" date="2021" name="Microbiome">
        <title>Successional dynamics and alternative stable states in a saline activated sludge microbial community over 9 years.</title>
        <authorList>
            <person name="Wang Y."/>
            <person name="Ye J."/>
            <person name="Ju F."/>
            <person name="Liu L."/>
            <person name="Boyd J.A."/>
            <person name="Deng Y."/>
            <person name="Parks D.H."/>
            <person name="Jiang X."/>
            <person name="Yin X."/>
            <person name="Woodcroft B.J."/>
            <person name="Tyson G.W."/>
            <person name="Hugenholtz P."/>
            <person name="Polz M.F."/>
            <person name="Zhang T."/>
        </authorList>
    </citation>
    <scope>NUCLEOTIDE SEQUENCE</scope>
    <source>
        <strain evidence="2">HKST-UBA02</strain>
    </source>
</reference>
<organism evidence="2 3">
    <name type="scientific">Eiseniibacteriota bacterium</name>
    <dbReference type="NCBI Taxonomy" id="2212470"/>
    <lineage>
        <taxon>Bacteria</taxon>
        <taxon>Candidatus Eiseniibacteriota</taxon>
    </lineage>
</organism>
<protein>
    <recommendedName>
        <fullName evidence="4">DUF1795 domain-containing protein</fullName>
    </recommendedName>
</protein>
<dbReference type="EMBL" id="JAGQHS010000177">
    <property type="protein sequence ID" value="MCA9758477.1"/>
    <property type="molecule type" value="Genomic_DNA"/>
</dbReference>
<evidence type="ECO:0000256" key="1">
    <source>
        <dbReference type="SAM" id="SignalP"/>
    </source>
</evidence>
<evidence type="ECO:0008006" key="4">
    <source>
        <dbReference type="Google" id="ProtNLM"/>
    </source>
</evidence>
<evidence type="ECO:0000313" key="2">
    <source>
        <dbReference type="EMBL" id="MCA9758477.1"/>
    </source>
</evidence>
<comment type="caution">
    <text evidence="2">The sequence shown here is derived from an EMBL/GenBank/DDBJ whole genome shotgun (WGS) entry which is preliminary data.</text>
</comment>
<accession>A0A956NFK1</accession>
<sequence>MSPTRNPRIVVTGWLALGLSLALTACSGPDRPGPNVQDVPKGFVFDANASAARKVFLDAQPLDQSGWFAMNSNDDHSSIMITTYSGQIPEDAIYAARAAHEQRWGRRAGSTSGLDYGPVEEVEIDGHDAFAWEIRQFYKGDLSSIDWVAVVPYEDETYSVEFHAGMEEHMDPDLIRRTVESFEAK</sequence>
<name>A0A956NFK1_UNCEI</name>
<evidence type="ECO:0000313" key="3">
    <source>
        <dbReference type="Proteomes" id="UP000739538"/>
    </source>
</evidence>
<dbReference type="Proteomes" id="UP000739538">
    <property type="component" value="Unassembled WGS sequence"/>
</dbReference>
<gene>
    <name evidence="2" type="ORF">KDA27_21955</name>
</gene>
<dbReference type="AlphaFoldDB" id="A0A956NFK1"/>